<dbReference type="InterPro" id="IPR003135">
    <property type="entry name" value="ATP-grasp_carboxylate-amine"/>
</dbReference>
<dbReference type="InterPro" id="IPR011761">
    <property type="entry name" value="ATP-grasp"/>
</dbReference>
<evidence type="ECO:0000313" key="5">
    <source>
        <dbReference type="EMBL" id="RUS51936.1"/>
    </source>
</evidence>
<evidence type="ECO:0000256" key="2">
    <source>
        <dbReference type="ARBA" id="ARBA00022840"/>
    </source>
</evidence>
<dbReference type="InterPro" id="IPR053269">
    <property type="entry name" value="Asp-Met_ligase"/>
</dbReference>
<name>A0A433RPI3_9BACL</name>
<sequence>MLKPKYTMRDIYGDVVFSARPAHEINPWMPSNEKLNALSARETLIADVPVLVHEATQTDKAKKLFDLASIPFPEQPYTYKNKEDYNAILKQWGDEKKEVVLQYIHGKKTIDRDAYWMDAKLLNYLNSKAYLREIVPEKYVPEREVIDSKDLEKALEHWELPFVLKPGDETPTAGGYGVQICHTEEQLAEAKKLFTQEGADHVIIEKYVKEIENYSCQYAYSENIGLQYLGTSVQITDDEGVYAGNVMIDNVPEAVIQAGREIMQAGVDKGYVGIAGFDLLWTEEGEVKAIDLNFRLNGSTSMLMYAEALDSHCMKFYTYDAIDKEHNDAFYNLMADYIAQDVLLPLSYYDGDAVEGGAPSSFVCIWHAFSLEDIELYEESLFKSGAVAR</sequence>
<feature type="domain" description="ATP-grasp" evidence="4">
    <location>
        <begin position="132"/>
        <end position="322"/>
    </location>
</feature>
<dbReference type="PANTHER" id="PTHR37018:SF1">
    <property type="entry name" value="CULTURE SPECIFIC PROTEIN, PUTATIVE (AFU_ORTHOLOGUE AFUA_2G00130)-RELATED"/>
    <property type="match status" value="1"/>
</dbReference>
<dbReference type="SUPFAM" id="SSF56059">
    <property type="entry name" value="Glutathione synthetase ATP-binding domain-like"/>
    <property type="match status" value="1"/>
</dbReference>
<dbReference type="GO" id="GO:0046872">
    <property type="term" value="F:metal ion binding"/>
    <property type="evidence" value="ECO:0007669"/>
    <property type="project" value="InterPro"/>
</dbReference>
<evidence type="ECO:0000256" key="3">
    <source>
        <dbReference type="PROSITE-ProRule" id="PRU00409"/>
    </source>
</evidence>
<comment type="caution">
    <text evidence="5">The sequence shown here is derived from an EMBL/GenBank/DDBJ whole genome shotgun (WGS) entry which is preliminary data.</text>
</comment>
<dbReference type="Pfam" id="PF02222">
    <property type="entry name" value="ATP-grasp"/>
    <property type="match status" value="1"/>
</dbReference>
<evidence type="ECO:0000313" key="6">
    <source>
        <dbReference type="Proteomes" id="UP000288623"/>
    </source>
</evidence>
<dbReference type="RefSeq" id="WP_126992025.1">
    <property type="nucleotide sequence ID" value="NZ_JTFC01000044.1"/>
</dbReference>
<proteinExistence type="predicted"/>
<protein>
    <recommendedName>
        <fullName evidence="4">ATP-grasp domain-containing protein</fullName>
    </recommendedName>
</protein>
<keyword evidence="6" id="KW-1185">Reference proteome</keyword>
<keyword evidence="2 3" id="KW-0067">ATP-binding</keyword>
<dbReference type="Gene3D" id="3.30.470.20">
    <property type="entry name" value="ATP-grasp fold, B domain"/>
    <property type="match status" value="1"/>
</dbReference>
<keyword evidence="1 3" id="KW-0547">Nucleotide-binding</keyword>
<dbReference type="PANTHER" id="PTHR37018">
    <property type="entry name" value="CULTURE SPECIFIC PROTEIN, PUTATIVE (AFU_ORTHOLOGUE AFUA_2G00130)-RELATED"/>
    <property type="match status" value="1"/>
</dbReference>
<accession>A0A433RPI3</accession>
<evidence type="ECO:0000256" key="1">
    <source>
        <dbReference type="ARBA" id="ARBA00022741"/>
    </source>
</evidence>
<reference evidence="5 6" key="1">
    <citation type="submission" date="2014-11" db="EMBL/GenBank/DDBJ databases">
        <title>Genome sequence and analysis of novel Kurthia sp.</title>
        <authorList>
            <person name="Lawson J.N."/>
            <person name="Gonzalez J.E."/>
            <person name="Rinauldi L."/>
            <person name="Xuan Z."/>
            <person name="Firman A."/>
            <person name="Shaddox L."/>
            <person name="Trudeau A."/>
            <person name="Shah S."/>
            <person name="Reiman D."/>
        </authorList>
    </citation>
    <scope>NUCLEOTIDE SEQUENCE [LARGE SCALE GENOMIC DNA]</scope>
    <source>
        <strain evidence="5 6">3B1D</strain>
    </source>
</reference>
<dbReference type="OrthoDB" id="7839480at2"/>
<evidence type="ECO:0000259" key="4">
    <source>
        <dbReference type="PROSITE" id="PS50975"/>
    </source>
</evidence>
<gene>
    <name evidence="5" type="ORF">QI30_18240</name>
</gene>
<dbReference type="AlphaFoldDB" id="A0A433RPI3"/>
<dbReference type="PROSITE" id="PS50975">
    <property type="entry name" value="ATP_GRASP"/>
    <property type="match status" value="1"/>
</dbReference>
<dbReference type="Proteomes" id="UP000288623">
    <property type="component" value="Unassembled WGS sequence"/>
</dbReference>
<dbReference type="EMBL" id="JTFC01000044">
    <property type="protein sequence ID" value="RUS51936.1"/>
    <property type="molecule type" value="Genomic_DNA"/>
</dbReference>
<organism evidence="5 6">
    <name type="scientific">Candidatus Kurthia intestinigallinarum</name>
    <dbReference type="NCBI Taxonomy" id="1562256"/>
    <lineage>
        <taxon>Bacteria</taxon>
        <taxon>Bacillati</taxon>
        <taxon>Bacillota</taxon>
        <taxon>Bacilli</taxon>
        <taxon>Bacillales</taxon>
        <taxon>Caryophanaceae</taxon>
        <taxon>Kurthia</taxon>
    </lineage>
</organism>
<dbReference type="GO" id="GO:0005524">
    <property type="term" value="F:ATP binding"/>
    <property type="evidence" value="ECO:0007669"/>
    <property type="project" value="UniProtKB-UniRule"/>
</dbReference>